<accession>A0A445DHN2</accession>
<dbReference type="GO" id="GO:0003723">
    <property type="term" value="F:RNA binding"/>
    <property type="evidence" value="ECO:0007669"/>
    <property type="project" value="UniProtKB-KW"/>
</dbReference>
<evidence type="ECO:0000313" key="5">
    <source>
        <dbReference type="Proteomes" id="UP000289738"/>
    </source>
</evidence>
<organism evidence="4 5">
    <name type="scientific">Arachis hypogaea</name>
    <name type="common">Peanut</name>
    <dbReference type="NCBI Taxonomy" id="3818"/>
    <lineage>
        <taxon>Eukaryota</taxon>
        <taxon>Viridiplantae</taxon>
        <taxon>Streptophyta</taxon>
        <taxon>Embryophyta</taxon>
        <taxon>Tracheophyta</taxon>
        <taxon>Spermatophyta</taxon>
        <taxon>Magnoliopsida</taxon>
        <taxon>eudicotyledons</taxon>
        <taxon>Gunneridae</taxon>
        <taxon>Pentapetalae</taxon>
        <taxon>rosids</taxon>
        <taxon>fabids</taxon>
        <taxon>Fabales</taxon>
        <taxon>Fabaceae</taxon>
        <taxon>Papilionoideae</taxon>
        <taxon>50 kb inversion clade</taxon>
        <taxon>dalbergioids sensu lato</taxon>
        <taxon>Dalbergieae</taxon>
        <taxon>Pterocarpus clade</taxon>
        <taxon>Arachis</taxon>
    </lineage>
</organism>
<keyword evidence="2" id="KW-0175">Coiled coil</keyword>
<evidence type="ECO:0000259" key="3">
    <source>
        <dbReference type="PROSITE" id="PS51297"/>
    </source>
</evidence>
<dbReference type="PROSITE" id="PS51297">
    <property type="entry name" value="K_BOX"/>
    <property type="match status" value="1"/>
</dbReference>
<dbReference type="GO" id="GO:0005634">
    <property type="term" value="C:nucleus"/>
    <property type="evidence" value="ECO:0007669"/>
    <property type="project" value="InterPro"/>
</dbReference>
<comment type="caution">
    <text evidence="4">The sequence shown here is derived from an EMBL/GenBank/DDBJ whole genome shotgun (WGS) entry which is preliminary data.</text>
</comment>
<dbReference type="GO" id="GO:0003700">
    <property type="term" value="F:DNA-binding transcription factor activity"/>
    <property type="evidence" value="ECO:0007669"/>
    <property type="project" value="InterPro"/>
</dbReference>
<protein>
    <recommendedName>
        <fullName evidence="3">K-box domain-containing protein</fullName>
    </recommendedName>
</protein>
<name>A0A445DHN2_ARAHY</name>
<dbReference type="AlphaFoldDB" id="A0A445DHN2"/>
<sequence>MLVSAVKCGRIQVNGERVRVSYIVKSSQKISHFVHRHKPPVMACEVLILQKELDVLTVCKPASVPICHVSKDYFSVQRQLLCCFTTSAYIISVLLDTKSSWYQEVSKLKAKYESLQRTQRHLLGKDLGPLSIKELQNLEKQLEGSLAQARQRKLVVNANIDYNAREGRSIAEVSTLISIADRGFW</sequence>
<proteinExistence type="predicted"/>
<dbReference type="Proteomes" id="UP000289738">
    <property type="component" value="Chromosome A04"/>
</dbReference>
<reference evidence="4 5" key="1">
    <citation type="submission" date="2019-01" db="EMBL/GenBank/DDBJ databases">
        <title>Sequencing of cultivated peanut Arachis hypogaea provides insights into genome evolution and oil improvement.</title>
        <authorList>
            <person name="Chen X."/>
        </authorList>
    </citation>
    <scope>NUCLEOTIDE SEQUENCE [LARGE SCALE GENOMIC DNA]</scope>
    <source>
        <strain evidence="5">cv. Fuhuasheng</strain>
        <tissue evidence="4">Leaves</tissue>
    </source>
</reference>
<evidence type="ECO:0000313" key="4">
    <source>
        <dbReference type="EMBL" id="RYR62701.1"/>
    </source>
</evidence>
<feature type="domain" description="K-box" evidence="3">
    <location>
        <begin position="98"/>
        <end position="185"/>
    </location>
</feature>
<dbReference type="InterPro" id="IPR002487">
    <property type="entry name" value="TF_Kbox"/>
</dbReference>
<dbReference type="PROSITE" id="PS50889">
    <property type="entry name" value="S4"/>
    <property type="match status" value="1"/>
</dbReference>
<evidence type="ECO:0000256" key="2">
    <source>
        <dbReference type="SAM" id="Coils"/>
    </source>
</evidence>
<evidence type="ECO:0000256" key="1">
    <source>
        <dbReference type="PROSITE-ProRule" id="PRU00182"/>
    </source>
</evidence>
<dbReference type="Pfam" id="PF01486">
    <property type="entry name" value="K-box"/>
    <property type="match status" value="1"/>
</dbReference>
<gene>
    <name evidence="4" type="ORF">Ahy_A04g020433</name>
</gene>
<feature type="coiled-coil region" evidence="2">
    <location>
        <begin position="98"/>
        <end position="152"/>
    </location>
</feature>
<keyword evidence="1" id="KW-0694">RNA-binding</keyword>
<keyword evidence="5" id="KW-1185">Reference proteome</keyword>
<dbReference type="EMBL" id="SDMP01000004">
    <property type="protein sequence ID" value="RYR62701.1"/>
    <property type="molecule type" value="Genomic_DNA"/>
</dbReference>
<dbReference type="STRING" id="3818.A0A445DHN2"/>